<dbReference type="InterPro" id="IPR008271">
    <property type="entry name" value="Ser/Thr_kinase_AS"/>
</dbReference>
<dbReference type="EMBL" id="JBAHYK010001833">
    <property type="protein sequence ID" value="KAL0566627.1"/>
    <property type="molecule type" value="Genomic_DNA"/>
</dbReference>
<dbReference type="PROSITE" id="PS50011">
    <property type="entry name" value="PROTEIN_KINASE_DOM"/>
    <property type="match status" value="1"/>
</dbReference>
<dbReference type="PANTHER" id="PTHR44329">
    <property type="entry name" value="SERINE/THREONINE-PROTEIN KINASE TNNI3K-RELATED"/>
    <property type="match status" value="1"/>
</dbReference>
<dbReference type="SMART" id="SM00220">
    <property type="entry name" value="S_TKc"/>
    <property type="match status" value="1"/>
</dbReference>
<name>A0ABR3EUP1_9AGAR</name>
<gene>
    <name evidence="2" type="primary">TUS1_33</name>
    <name evidence="2" type="ORF">V5O48_015382</name>
</gene>
<dbReference type="InterPro" id="IPR000719">
    <property type="entry name" value="Prot_kinase_dom"/>
</dbReference>
<dbReference type="InterPro" id="IPR051681">
    <property type="entry name" value="Ser/Thr_Kinases-Pseudokinases"/>
</dbReference>
<evidence type="ECO:0000313" key="2">
    <source>
        <dbReference type="EMBL" id="KAL0566627.1"/>
    </source>
</evidence>
<dbReference type="SUPFAM" id="SSF56112">
    <property type="entry name" value="Protein kinase-like (PK-like)"/>
    <property type="match status" value="1"/>
</dbReference>
<protein>
    <submittedName>
        <fullName evidence="2">Rho guanine nucleotide exchange factor</fullName>
    </submittedName>
</protein>
<dbReference type="Proteomes" id="UP001465976">
    <property type="component" value="Unassembled WGS sequence"/>
</dbReference>
<feature type="domain" description="Protein kinase" evidence="1">
    <location>
        <begin position="182"/>
        <end position="446"/>
    </location>
</feature>
<dbReference type="PROSITE" id="PS00108">
    <property type="entry name" value="PROTEIN_KINASE_ST"/>
    <property type="match status" value="1"/>
</dbReference>
<dbReference type="InterPro" id="IPR011009">
    <property type="entry name" value="Kinase-like_dom_sf"/>
</dbReference>
<proteinExistence type="predicted"/>
<reference evidence="2 3" key="1">
    <citation type="submission" date="2024-02" db="EMBL/GenBank/DDBJ databases">
        <title>A draft genome for the cacao thread blight pathogen Marasmius crinis-equi.</title>
        <authorList>
            <person name="Cohen S.P."/>
            <person name="Baruah I.K."/>
            <person name="Amoako-Attah I."/>
            <person name="Bukari Y."/>
            <person name="Meinhardt L.W."/>
            <person name="Bailey B.A."/>
        </authorList>
    </citation>
    <scope>NUCLEOTIDE SEQUENCE [LARGE SCALE GENOMIC DNA]</scope>
    <source>
        <strain evidence="2 3">GH-76</strain>
    </source>
</reference>
<organism evidence="2 3">
    <name type="scientific">Marasmius crinis-equi</name>
    <dbReference type="NCBI Taxonomy" id="585013"/>
    <lineage>
        <taxon>Eukaryota</taxon>
        <taxon>Fungi</taxon>
        <taxon>Dikarya</taxon>
        <taxon>Basidiomycota</taxon>
        <taxon>Agaricomycotina</taxon>
        <taxon>Agaricomycetes</taxon>
        <taxon>Agaricomycetidae</taxon>
        <taxon>Agaricales</taxon>
        <taxon>Marasmiineae</taxon>
        <taxon>Marasmiaceae</taxon>
        <taxon>Marasmius</taxon>
    </lineage>
</organism>
<accession>A0ABR3EUP1</accession>
<sequence length="454" mass="49926">MYSPANPGANGSQHYNAREMHVNNNSGSGVQNNYSGSGTQHNYNGLGQNINHGSGDQNINSGSGQFHVNNQGRCDSLKPAKRHAPALLKHTSALDKLGAVDCPTDSDAAQEDLKEVEQRLEANDFLDWKDDKAQKLLDQFHRVSEVVTGSKRGKILDRMNVLSKKSNLLPNCLWIQHGVRKLDQQAVDETGGYASVWRGMIGENSEIVALKIIKRNVEGEVEKLLGELIRETLVWRQLEHKNIVPFKGAYLFNEEPKEFCLVSPWMENGNLASFVKKSSPSITPELQYNLALNIATGLAYLHDRGITHGDIKGNNILIDSKNNARITDFGLSRIANATSTATTSTSRRNALGPAPELLLEETGPTPASDVYAYGCIYAKIEPFHGVADPKVSLLVCSQHKRPDRVEGAFSDMMWNLMSACWGEAPVERLVASKIVDRLEKGKGACIKIRKGSEV</sequence>
<comment type="caution">
    <text evidence="2">The sequence shown here is derived from an EMBL/GenBank/DDBJ whole genome shotgun (WGS) entry which is preliminary data.</text>
</comment>
<evidence type="ECO:0000259" key="1">
    <source>
        <dbReference type="PROSITE" id="PS50011"/>
    </source>
</evidence>
<dbReference type="Pfam" id="PF00069">
    <property type="entry name" value="Pkinase"/>
    <property type="match status" value="1"/>
</dbReference>
<keyword evidence="3" id="KW-1185">Reference proteome</keyword>
<dbReference type="Gene3D" id="1.10.510.10">
    <property type="entry name" value="Transferase(Phosphotransferase) domain 1"/>
    <property type="match status" value="1"/>
</dbReference>
<evidence type="ECO:0000313" key="3">
    <source>
        <dbReference type="Proteomes" id="UP001465976"/>
    </source>
</evidence>